<dbReference type="Proteomes" id="UP000242715">
    <property type="component" value="Unassembled WGS sequence"/>
</dbReference>
<gene>
    <name evidence="1" type="ORF">TSUD_56750</name>
</gene>
<dbReference type="AlphaFoldDB" id="A0A2Z6P6J3"/>
<sequence length="61" mass="6668">MSRGGVRADKPTWNVVVGGCVENRKLENGQGDTLLCLQALKSWGLDKHNSSSRYVLPNVVI</sequence>
<name>A0A2Z6P6J3_TRISU</name>
<accession>A0A2Z6P6J3</accession>
<reference evidence="2" key="1">
    <citation type="journal article" date="2017" name="Front. Plant Sci.">
        <title>Climate Clever Clovers: New Paradigm to Reduce the Environmental Footprint of Ruminants by Breeding Low Methanogenic Forages Utilizing Haplotype Variation.</title>
        <authorList>
            <person name="Kaur P."/>
            <person name="Appels R."/>
            <person name="Bayer P.E."/>
            <person name="Keeble-Gagnere G."/>
            <person name="Wang J."/>
            <person name="Hirakawa H."/>
            <person name="Shirasawa K."/>
            <person name="Vercoe P."/>
            <person name="Stefanova K."/>
            <person name="Durmic Z."/>
            <person name="Nichols P."/>
            <person name="Revell C."/>
            <person name="Isobe S.N."/>
            <person name="Edwards D."/>
            <person name="Erskine W."/>
        </authorList>
    </citation>
    <scope>NUCLEOTIDE SEQUENCE [LARGE SCALE GENOMIC DNA]</scope>
    <source>
        <strain evidence="2">cv. Daliak</strain>
    </source>
</reference>
<protein>
    <submittedName>
        <fullName evidence="1">Uncharacterized protein</fullName>
    </submittedName>
</protein>
<dbReference type="EMBL" id="DF973757">
    <property type="protein sequence ID" value="GAU39349.1"/>
    <property type="molecule type" value="Genomic_DNA"/>
</dbReference>
<proteinExistence type="predicted"/>
<organism evidence="1 2">
    <name type="scientific">Trifolium subterraneum</name>
    <name type="common">Subterranean clover</name>
    <dbReference type="NCBI Taxonomy" id="3900"/>
    <lineage>
        <taxon>Eukaryota</taxon>
        <taxon>Viridiplantae</taxon>
        <taxon>Streptophyta</taxon>
        <taxon>Embryophyta</taxon>
        <taxon>Tracheophyta</taxon>
        <taxon>Spermatophyta</taxon>
        <taxon>Magnoliopsida</taxon>
        <taxon>eudicotyledons</taxon>
        <taxon>Gunneridae</taxon>
        <taxon>Pentapetalae</taxon>
        <taxon>rosids</taxon>
        <taxon>fabids</taxon>
        <taxon>Fabales</taxon>
        <taxon>Fabaceae</taxon>
        <taxon>Papilionoideae</taxon>
        <taxon>50 kb inversion clade</taxon>
        <taxon>NPAAA clade</taxon>
        <taxon>Hologalegina</taxon>
        <taxon>IRL clade</taxon>
        <taxon>Trifolieae</taxon>
        <taxon>Trifolium</taxon>
    </lineage>
</organism>
<evidence type="ECO:0000313" key="1">
    <source>
        <dbReference type="EMBL" id="GAU39349.1"/>
    </source>
</evidence>
<keyword evidence="2" id="KW-1185">Reference proteome</keyword>
<evidence type="ECO:0000313" key="2">
    <source>
        <dbReference type="Proteomes" id="UP000242715"/>
    </source>
</evidence>